<dbReference type="OrthoDB" id="5364312at2759"/>
<feature type="compositionally biased region" description="Polar residues" evidence="1">
    <location>
        <begin position="228"/>
        <end position="248"/>
    </location>
</feature>
<dbReference type="EMBL" id="KV454208">
    <property type="protein sequence ID" value="ODQ62949.1"/>
    <property type="molecule type" value="Genomic_DNA"/>
</dbReference>
<feature type="compositionally biased region" description="Low complexity" evidence="1">
    <location>
        <begin position="325"/>
        <end position="354"/>
    </location>
</feature>
<dbReference type="AlphaFoldDB" id="A0A1E3PC05"/>
<protein>
    <submittedName>
        <fullName evidence="2">Uncharacterized protein</fullName>
    </submittedName>
</protein>
<organism evidence="2 3">
    <name type="scientific">Wickerhamomyces anomalus (strain ATCC 58044 / CBS 1984 / NCYC 433 / NRRL Y-366-8)</name>
    <name type="common">Yeast</name>
    <name type="synonym">Hansenula anomala</name>
    <dbReference type="NCBI Taxonomy" id="683960"/>
    <lineage>
        <taxon>Eukaryota</taxon>
        <taxon>Fungi</taxon>
        <taxon>Dikarya</taxon>
        <taxon>Ascomycota</taxon>
        <taxon>Saccharomycotina</taxon>
        <taxon>Saccharomycetes</taxon>
        <taxon>Phaffomycetales</taxon>
        <taxon>Wickerhamomycetaceae</taxon>
        <taxon>Wickerhamomyces</taxon>
    </lineage>
</organism>
<feature type="compositionally biased region" description="Polar residues" evidence="1">
    <location>
        <begin position="385"/>
        <end position="424"/>
    </location>
</feature>
<evidence type="ECO:0000313" key="3">
    <source>
        <dbReference type="Proteomes" id="UP000094112"/>
    </source>
</evidence>
<feature type="compositionally biased region" description="Polar residues" evidence="1">
    <location>
        <begin position="59"/>
        <end position="68"/>
    </location>
</feature>
<dbReference type="Proteomes" id="UP000094112">
    <property type="component" value="Unassembled WGS sequence"/>
</dbReference>
<evidence type="ECO:0000256" key="1">
    <source>
        <dbReference type="SAM" id="MobiDB-lite"/>
    </source>
</evidence>
<sequence length="468" mass="52061">MMAPTKENENDLNNTSTSPSSPSTGNRLNIFKFGSRRKSSNDSNQQKLQQEEKQEKPKINTQAQQNRFYNEDEEDLDPINSRDFEQNDENIQSYPPSSYFDQPGSYLQSPTSPSESSLIFERSVEDPAQVYQQTTCPRCGQQQNPNNPKLNCNHQSIVNLPSHYSVENFVSPCLDATTKILTDESTDLDNVDMVYSRRPSSVMGLNMALGRNKSFANYNDADGGPATPFSSRSRTNSQANITKTSSLANLRDPDSVKRPPTLSFYSYADMINNENPNPKRPSISQSLSSSFVNTRGNQSRSNSVSTNLGAGNSITPQRNNIINPLTATNSLSATNTNNNTNPRSSFSSPFNPNLYHRPSQSSHSKKKFQITPDSPNSSDSESEYHQSYSRPQSKRNSVSSKLNKTYSNQSSIQHSLHSPGSLNSRRYSNLDDNFYNSSDNESLVISSIGDQLRRNNGEIKSSSNSIIA</sequence>
<name>A0A1E3PC05_WICAA</name>
<dbReference type="GeneID" id="30203423"/>
<feature type="compositionally biased region" description="Polar residues" evidence="1">
    <location>
        <begin position="89"/>
        <end position="117"/>
    </location>
</feature>
<gene>
    <name evidence="2" type="ORF">WICANDRAFT_89190</name>
</gene>
<evidence type="ECO:0000313" key="2">
    <source>
        <dbReference type="EMBL" id="ODQ62949.1"/>
    </source>
</evidence>
<feature type="region of interest" description="Disordered" evidence="1">
    <location>
        <begin position="1"/>
        <end position="117"/>
    </location>
</feature>
<feature type="region of interest" description="Disordered" evidence="1">
    <location>
        <begin position="272"/>
        <end position="424"/>
    </location>
</feature>
<accession>A0A1E3PC05</accession>
<proteinExistence type="predicted"/>
<keyword evidence="3" id="KW-1185">Reference proteome</keyword>
<feature type="compositionally biased region" description="Polar residues" evidence="1">
    <location>
        <begin position="272"/>
        <end position="323"/>
    </location>
</feature>
<reference evidence="2 3" key="1">
    <citation type="journal article" date="2016" name="Proc. Natl. Acad. Sci. U.S.A.">
        <title>Comparative genomics of biotechnologically important yeasts.</title>
        <authorList>
            <person name="Riley R."/>
            <person name="Haridas S."/>
            <person name="Wolfe K.H."/>
            <person name="Lopes M.R."/>
            <person name="Hittinger C.T."/>
            <person name="Goeker M."/>
            <person name="Salamov A.A."/>
            <person name="Wisecaver J.H."/>
            <person name="Long T.M."/>
            <person name="Calvey C.H."/>
            <person name="Aerts A.L."/>
            <person name="Barry K.W."/>
            <person name="Choi C."/>
            <person name="Clum A."/>
            <person name="Coughlan A.Y."/>
            <person name="Deshpande S."/>
            <person name="Douglass A.P."/>
            <person name="Hanson S.J."/>
            <person name="Klenk H.-P."/>
            <person name="LaButti K.M."/>
            <person name="Lapidus A."/>
            <person name="Lindquist E.A."/>
            <person name="Lipzen A.M."/>
            <person name="Meier-Kolthoff J.P."/>
            <person name="Ohm R.A."/>
            <person name="Otillar R.P."/>
            <person name="Pangilinan J.L."/>
            <person name="Peng Y."/>
            <person name="Rokas A."/>
            <person name="Rosa C.A."/>
            <person name="Scheuner C."/>
            <person name="Sibirny A.A."/>
            <person name="Slot J.C."/>
            <person name="Stielow J.B."/>
            <person name="Sun H."/>
            <person name="Kurtzman C.P."/>
            <person name="Blackwell M."/>
            <person name="Grigoriev I.V."/>
            <person name="Jeffries T.W."/>
        </authorList>
    </citation>
    <scope>NUCLEOTIDE SEQUENCE [LARGE SCALE GENOMIC DNA]</scope>
    <source>
        <strain evidence="3">ATCC 58044 / CBS 1984 / NCYC 433 / NRRL Y-366-8</strain>
    </source>
</reference>
<dbReference type="RefSeq" id="XP_019042156.1">
    <property type="nucleotide sequence ID" value="XM_019186177.1"/>
</dbReference>
<feature type="region of interest" description="Disordered" evidence="1">
    <location>
        <begin position="224"/>
        <end position="255"/>
    </location>
</feature>
<feature type="compositionally biased region" description="Low complexity" evidence="1">
    <location>
        <begin position="15"/>
        <end position="24"/>
    </location>
</feature>
<feature type="compositionally biased region" description="Basic and acidic residues" evidence="1">
    <location>
        <begin position="49"/>
        <end position="58"/>
    </location>
</feature>